<dbReference type="InterPro" id="IPR002433">
    <property type="entry name" value="Orn_de-COase"/>
</dbReference>
<dbReference type="CDD" id="cd00622">
    <property type="entry name" value="PLPDE_III_ODC"/>
    <property type="match status" value="1"/>
</dbReference>
<feature type="modified residue" description="N6-(pyridoxal phosphate)lysine" evidence="8">
    <location>
        <position position="87"/>
    </location>
</feature>
<evidence type="ECO:0000256" key="2">
    <source>
        <dbReference type="ARBA" id="ARBA00008872"/>
    </source>
</evidence>
<keyword evidence="3 8" id="KW-0663">Pyridoxal phosphate</keyword>
<evidence type="ECO:0000256" key="3">
    <source>
        <dbReference type="ARBA" id="ARBA00022898"/>
    </source>
</evidence>
<dbReference type="InterPro" id="IPR022644">
    <property type="entry name" value="De-COase2_N"/>
</dbReference>
<dbReference type="PANTHER" id="PTHR11482">
    <property type="entry name" value="ARGININE/DIAMINOPIMELATE/ORNITHINE DECARBOXYLASE"/>
    <property type="match status" value="1"/>
</dbReference>
<comment type="caution">
    <text evidence="10">The sequence shown here is derived from an EMBL/GenBank/DDBJ whole genome shotgun (WGS) entry which is preliminary data.</text>
</comment>
<dbReference type="Gene3D" id="2.40.37.10">
    <property type="entry name" value="Lyase, Ornithine Decarboxylase, Chain A, domain 1"/>
    <property type="match status" value="1"/>
</dbReference>
<evidence type="ECO:0000313" key="10">
    <source>
        <dbReference type="EMBL" id="GAK69940.1"/>
    </source>
</evidence>
<protein>
    <recommendedName>
        <fullName evidence="6">ornithine decarboxylase</fullName>
        <ecNumber evidence="6">4.1.1.17</ecNumber>
    </recommendedName>
</protein>
<dbReference type="EMBL" id="BBJU01000007">
    <property type="protein sequence ID" value="GAK69940.1"/>
    <property type="molecule type" value="Genomic_DNA"/>
</dbReference>
<dbReference type="InterPro" id="IPR022657">
    <property type="entry name" value="De-COase2_CS"/>
</dbReference>
<evidence type="ECO:0000313" key="11">
    <source>
        <dbReference type="Proteomes" id="UP000028701"/>
    </source>
</evidence>
<comment type="cofactor">
    <cofactor evidence="1 8">
        <name>pyridoxal 5'-phosphate</name>
        <dbReference type="ChEBI" id="CHEBI:597326"/>
    </cofactor>
</comment>
<comment type="pathway">
    <text evidence="5">Amine and polyamine biosynthesis; putrescine biosynthesis via L-ornithine pathway; putrescine from L-ornithine: step 1/1.</text>
</comment>
<evidence type="ECO:0000256" key="5">
    <source>
        <dbReference type="ARBA" id="ARBA00034115"/>
    </source>
</evidence>
<comment type="catalytic activity">
    <reaction evidence="7">
        <text>L-ornithine + H(+) = putrescine + CO2</text>
        <dbReference type="Rhea" id="RHEA:22964"/>
        <dbReference type="ChEBI" id="CHEBI:15378"/>
        <dbReference type="ChEBI" id="CHEBI:16526"/>
        <dbReference type="ChEBI" id="CHEBI:46911"/>
        <dbReference type="ChEBI" id="CHEBI:326268"/>
        <dbReference type="EC" id="4.1.1.17"/>
    </reaction>
</comment>
<proteinExistence type="inferred from homology"/>
<dbReference type="Gene3D" id="3.20.20.10">
    <property type="entry name" value="Alanine racemase"/>
    <property type="match status" value="1"/>
</dbReference>
<dbReference type="InterPro" id="IPR022653">
    <property type="entry name" value="De-COase2_pyr-phos_BS"/>
</dbReference>
<dbReference type="Proteomes" id="UP000028701">
    <property type="component" value="Unassembled WGS sequence"/>
</dbReference>
<organism evidence="10 11">
    <name type="scientific">Agrobacterium rubi TR3 = NBRC 13261</name>
    <dbReference type="NCBI Taxonomy" id="1368415"/>
    <lineage>
        <taxon>Bacteria</taxon>
        <taxon>Pseudomonadati</taxon>
        <taxon>Pseudomonadota</taxon>
        <taxon>Alphaproteobacteria</taxon>
        <taxon>Hyphomicrobiales</taxon>
        <taxon>Rhizobiaceae</taxon>
        <taxon>Rhizobium/Agrobacterium group</taxon>
        <taxon>Agrobacterium</taxon>
    </lineage>
</organism>
<name>A0A081CTE4_9HYPH</name>
<accession>A0A081CTE4</accession>
<dbReference type="PROSITE" id="PS00878">
    <property type="entry name" value="ODR_DC_2_1"/>
    <property type="match status" value="1"/>
</dbReference>
<dbReference type="InterPro" id="IPR029066">
    <property type="entry name" value="PLP-binding_barrel"/>
</dbReference>
<dbReference type="EC" id="4.1.1.17" evidence="6"/>
<dbReference type="OrthoDB" id="9802147at2"/>
<gene>
    <name evidence="10" type="ORF">RRU01S_07_04670</name>
</gene>
<dbReference type="InterPro" id="IPR000183">
    <property type="entry name" value="Orn/DAP/Arg_de-COase"/>
</dbReference>
<evidence type="ECO:0000256" key="6">
    <source>
        <dbReference type="ARBA" id="ARBA00034138"/>
    </source>
</evidence>
<feature type="domain" description="Orn/DAP/Arg decarboxylase 2 N-terminal" evidence="9">
    <location>
        <begin position="67"/>
        <end position="301"/>
    </location>
</feature>
<dbReference type="GO" id="GO:0004586">
    <property type="term" value="F:ornithine decarboxylase activity"/>
    <property type="evidence" value="ECO:0007669"/>
    <property type="project" value="UniProtKB-EC"/>
</dbReference>
<dbReference type="PROSITE" id="PS00879">
    <property type="entry name" value="ODR_DC_2_2"/>
    <property type="match status" value="1"/>
</dbReference>
<dbReference type="InterPro" id="IPR009006">
    <property type="entry name" value="Ala_racemase/Decarboxylase_C"/>
</dbReference>
<feature type="active site" description="Proton donor" evidence="8">
    <location>
        <position position="363"/>
    </location>
</feature>
<dbReference type="SUPFAM" id="SSF50621">
    <property type="entry name" value="Alanine racemase C-terminal domain-like"/>
    <property type="match status" value="1"/>
</dbReference>
<dbReference type="Pfam" id="PF02784">
    <property type="entry name" value="Orn_Arg_deC_N"/>
    <property type="match status" value="1"/>
</dbReference>
<evidence type="ECO:0000256" key="8">
    <source>
        <dbReference type="PIRSR" id="PIRSR600183-50"/>
    </source>
</evidence>
<dbReference type="PRINTS" id="PR01179">
    <property type="entry name" value="ODADCRBXLASE"/>
</dbReference>
<evidence type="ECO:0000256" key="4">
    <source>
        <dbReference type="ARBA" id="ARBA00023239"/>
    </source>
</evidence>
<evidence type="ECO:0000256" key="1">
    <source>
        <dbReference type="ARBA" id="ARBA00001933"/>
    </source>
</evidence>
<dbReference type="AlphaFoldDB" id="A0A081CTE4"/>
<comment type="similarity">
    <text evidence="2">Belongs to the Orn/Lys/Arg decarboxylase class-II family.</text>
</comment>
<dbReference type="SUPFAM" id="SSF51419">
    <property type="entry name" value="PLP-binding barrel"/>
    <property type="match status" value="1"/>
</dbReference>
<evidence type="ECO:0000256" key="7">
    <source>
        <dbReference type="ARBA" id="ARBA00049127"/>
    </source>
</evidence>
<dbReference type="RefSeq" id="WP_052815998.1">
    <property type="nucleotide sequence ID" value="NZ_BBJU01000007.1"/>
</dbReference>
<dbReference type="eggNOG" id="COG0019">
    <property type="taxonomic scope" value="Bacteria"/>
</dbReference>
<reference evidence="10 11" key="1">
    <citation type="submission" date="2014-08" db="EMBL/GenBank/DDBJ databases">
        <title>Whole genome shotgun sequence of Rhizobium rubi NBRC 13261.</title>
        <authorList>
            <person name="Katano-Makiyama Y."/>
            <person name="Hosoyama A."/>
            <person name="Hashimoto M."/>
            <person name="Hosoyama Y."/>
            <person name="Noguchi M."/>
            <person name="Tsuchikane K."/>
            <person name="Uohara A."/>
            <person name="Ohji S."/>
            <person name="Ichikawa N."/>
            <person name="Kimura A."/>
            <person name="Yamazoe A."/>
            <person name="Fujita N."/>
        </authorList>
    </citation>
    <scope>NUCLEOTIDE SEQUENCE [LARGE SCALE GENOMIC DNA]</scope>
    <source>
        <strain evidence="10 11">NBRC 13261</strain>
    </source>
</reference>
<dbReference type="GO" id="GO:0033387">
    <property type="term" value="P:putrescine biosynthetic process from arginine, via ornithine"/>
    <property type="evidence" value="ECO:0007669"/>
    <property type="project" value="TreeGrafter"/>
</dbReference>
<dbReference type="PRINTS" id="PR01182">
    <property type="entry name" value="ORNDCRBXLASE"/>
</dbReference>
<dbReference type="PANTHER" id="PTHR11482:SF6">
    <property type="entry name" value="ORNITHINE DECARBOXYLASE 1-RELATED"/>
    <property type="match status" value="1"/>
</dbReference>
<evidence type="ECO:0000259" key="9">
    <source>
        <dbReference type="Pfam" id="PF02784"/>
    </source>
</evidence>
<sequence>MNAQSLRLLDLEPANDTTTLEPHIDTALPQIERARRIGSPLEVFESVDAIIADLRPTEPVFCLEPAKIRQAAKRFSVFPGRPLYAVKCNPHPFVLETLFKSGITDFDVASLEEVRLIDSLFGSSAGQFFNNPAKSRPAIRTASFNHGIRFYTADCEEEIEKIFQEADFDSDLMVAVRLATKPADARYVLSTKFGAQPDDAARMLKIIQQRGAKAGISFHVGSQCLAPEAFSAAVTLAAKVSRTAGVPLSVLNVGGGFPAAYPGDRVQGLEHYFAQIVHARRGIDLPHGCIVLCEPGRSLVAEAGTTIVQVVVRRDRAIYINDGVFGTLQELTHPKETRPVRLIRHHARPAAPMGSFKVYGPTCDSNDVLGAPLTLPNDVQEGDWIEIGMMGAYSLSMRTHFNGFHTDKIVSLGE</sequence>
<dbReference type="GO" id="GO:0005737">
    <property type="term" value="C:cytoplasm"/>
    <property type="evidence" value="ECO:0007669"/>
    <property type="project" value="TreeGrafter"/>
</dbReference>
<keyword evidence="4" id="KW-0456">Lyase</keyword>